<name>A0A7S3ZDQ3_9EUKA</name>
<dbReference type="Gene3D" id="2.30.22.10">
    <property type="entry name" value="Head domain of nucleotide exchange factor GrpE"/>
    <property type="match status" value="1"/>
</dbReference>
<dbReference type="GO" id="GO:0006457">
    <property type="term" value="P:protein folding"/>
    <property type="evidence" value="ECO:0007669"/>
    <property type="project" value="InterPro"/>
</dbReference>
<organism evidence="1">
    <name type="scientific">Lotharella globosa</name>
    <dbReference type="NCBI Taxonomy" id="91324"/>
    <lineage>
        <taxon>Eukaryota</taxon>
        <taxon>Sar</taxon>
        <taxon>Rhizaria</taxon>
        <taxon>Cercozoa</taxon>
        <taxon>Chlorarachniophyceae</taxon>
        <taxon>Lotharella</taxon>
    </lineage>
</organism>
<gene>
    <name evidence="1" type="ORF">LGLO00237_LOCUS32082</name>
</gene>
<protein>
    <submittedName>
        <fullName evidence="1">Uncharacterized protein</fullName>
    </submittedName>
</protein>
<evidence type="ECO:0000313" key="1">
    <source>
        <dbReference type="EMBL" id="CAE0680296.1"/>
    </source>
</evidence>
<dbReference type="InterPro" id="IPR009012">
    <property type="entry name" value="GrpE_head"/>
</dbReference>
<proteinExistence type="predicted"/>
<dbReference type="AlphaFoldDB" id="A0A7S3ZDQ3"/>
<accession>A0A7S3ZDQ3</accession>
<reference evidence="1" key="1">
    <citation type="submission" date="2021-01" db="EMBL/GenBank/DDBJ databases">
        <authorList>
            <person name="Corre E."/>
            <person name="Pelletier E."/>
            <person name="Niang G."/>
            <person name="Scheremetjew M."/>
            <person name="Finn R."/>
            <person name="Kale V."/>
            <person name="Holt S."/>
            <person name="Cochrane G."/>
            <person name="Meng A."/>
            <person name="Brown T."/>
            <person name="Cohen L."/>
        </authorList>
    </citation>
    <scope>NUCLEOTIDE SEQUENCE</scope>
    <source>
        <strain evidence="1">CCCM811</strain>
    </source>
</reference>
<dbReference type="EMBL" id="HBIV01045768">
    <property type="protein sequence ID" value="CAE0680296.1"/>
    <property type="molecule type" value="Transcribed_RNA"/>
</dbReference>
<sequence>MANLVGRPYNPLEHEATEWVETVEFDRLKKRGIGSVHLGETGTILKVVDDGYFIGGGHVLKRAKVEVLRIGTGHGPMKIPEGPDISDTVD</sequence>